<gene>
    <name evidence="2" type="ORF">GBZ86_08525</name>
</gene>
<dbReference type="Proteomes" id="UP000430345">
    <property type="component" value="Unassembled WGS sequence"/>
</dbReference>
<name>A0A6I1MSD9_9CLOT</name>
<dbReference type="EMBL" id="WHJC01000107">
    <property type="protein sequence ID" value="MPQ43801.1"/>
    <property type="molecule type" value="Genomic_DNA"/>
</dbReference>
<comment type="similarity">
    <text evidence="1">Belongs to the ROK (NagC/XylR) family.</text>
</comment>
<dbReference type="PANTHER" id="PTHR18964">
    <property type="entry name" value="ROK (REPRESSOR, ORF, KINASE) FAMILY"/>
    <property type="match status" value="1"/>
</dbReference>
<protein>
    <submittedName>
        <fullName evidence="2">ROK family protein</fullName>
    </submittedName>
</protein>
<dbReference type="AlphaFoldDB" id="A0A6I1MSD9"/>
<evidence type="ECO:0000313" key="2">
    <source>
        <dbReference type="EMBL" id="MPQ43801.1"/>
    </source>
</evidence>
<proteinExistence type="inferred from homology"/>
<organism evidence="2 3">
    <name type="scientific">Clostridium tarantellae</name>
    <dbReference type="NCBI Taxonomy" id="39493"/>
    <lineage>
        <taxon>Bacteria</taxon>
        <taxon>Bacillati</taxon>
        <taxon>Bacillota</taxon>
        <taxon>Clostridia</taxon>
        <taxon>Eubacteriales</taxon>
        <taxon>Clostridiaceae</taxon>
        <taxon>Clostridium</taxon>
    </lineage>
</organism>
<dbReference type="InterPro" id="IPR000600">
    <property type="entry name" value="ROK"/>
</dbReference>
<dbReference type="Pfam" id="PF00480">
    <property type="entry name" value="ROK"/>
    <property type="match status" value="1"/>
</dbReference>
<keyword evidence="3" id="KW-1185">Reference proteome</keyword>
<evidence type="ECO:0000256" key="1">
    <source>
        <dbReference type="ARBA" id="ARBA00006479"/>
    </source>
</evidence>
<dbReference type="InterPro" id="IPR043129">
    <property type="entry name" value="ATPase_NBD"/>
</dbReference>
<dbReference type="SUPFAM" id="SSF53067">
    <property type="entry name" value="Actin-like ATPase domain"/>
    <property type="match status" value="1"/>
</dbReference>
<reference evidence="2 3" key="1">
    <citation type="submission" date="2019-10" db="EMBL/GenBank/DDBJ databases">
        <title>The Genome Sequence of Clostridium tarantellae Isolated from Fish Brain.</title>
        <authorList>
            <person name="Bano L."/>
            <person name="Kiel M."/>
            <person name="Sales G."/>
            <person name="Doxey A.C."/>
            <person name="Mansfield M.J."/>
            <person name="Schiavone M."/>
            <person name="Rossetto O."/>
            <person name="Pirazzini M."/>
            <person name="Dobrindt U."/>
            <person name="Montecucco C."/>
        </authorList>
    </citation>
    <scope>NUCLEOTIDE SEQUENCE [LARGE SCALE GENOMIC DNA]</scope>
    <source>
        <strain evidence="2 3">DSM 3997</strain>
    </source>
</reference>
<dbReference type="RefSeq" id="WP_152889638.1">
    <property type="nucleotide sequence ID" value="NZ_WHJC01000107.1"/>
</dbReference>
<sequence length="295" mass="32380">MNKYVVIDVGGSSIKHCLMNNEGIILEKGNIKTKGEDINLFIESIGEIVDFYKEKNEIKGLACSFPGAVNVKTGVIGGGSAVPCIHGPNIKELLERRCNLKVSLENDANCAGLAEGWIGVAKGISNYACIVVGTGIGGCIVVNNTILRGKHLHGGEFGYMFTRDSIKNTDNTWSTIASTNALVNRVSKVKNICKEKLNGEMVFKMANEGDEEIIKEIDNWYMDLARGIFNIQYIIDPEKIVIGGAISKREDFTDKINEKLKLLKDNCATLDISVEKCKFNNDSNLIGALYNFLYV</sequence>
<comment type="caution">
    <text evidence="2">The sequence shown here is derived from an EMBL/GenBank/DDBJ whole genome shotgun (WGS) entry which is preliminary data.</text>
</comment>
<accession>A0A6I1MSD9</accession>
<dbReference type="CDD" id="cd24152">
    <property type="entry name" value="ASKHA_NBD_ROK-like"/>
    <property type="match status" value="1"/>
</dbReference>
<dbReference type="OrthoDB" id="9795247at2"/>
<dbReference type="Gene3D" id="3.30.420.40">
    <property type="match status" value="2"/>
</dbReference>
<dbReference type="PANTHER" id="PTHR18964:SF170">
    <property type="entry name" value="SUGAR KINASE"/>
    <property type="match status" value="1"/>
</dbReference>
<evidence type="ECO:0000313" key="3">
    <source>
        <dbReference type="Proteomes" id="UP000430345"/>
    </source>
</evidence>